<dbReference type="Proteomes" id="UP000270046">
    <property type="component" value="Chromosome"/>
</dbReference>
<evidence type="ECO:0000313" key="1">
    <source>
        <dbReference type="EMBL" id="AYL97223.1"/>
    </source>
</evidence>
<name>A0A494W0F0_9SPHI</name>
<keyword evidence="2" id="KW-1185">Reference proteome</keyword>
<proteinExistence type="predicted"/>
<gene>
    <name evidence="1" type="ORF">HYN43_018755</name>
</gene>
<organism evidence="1 2">
    <name type="scientific">Mucilaginibacter celer</name>
    <dbReference type="NCBI Taxonomy" id="2305508"/>
    <lineage>
        <taxon>Bacteria</taxon>
        <taxon>Pseudomonadati</taxon>
        <taxon>Bacteroidota</taxon>
        <taxon>Sphingobacteriia</taxon>
        <taxon>Sphingobacteriales</taxon>
        <taxon>Sphingobacteriaceae</taxon>
        <taxon>Mucilaginibacter</taxon>
    </lineage>
</organism>
<accession>A0A494W0F0</accession>
<dbReference type="AlphaFoldDB" id="A0A494W0F0"/>
<dbReference type="KEGG" id="muh:HYN43_018755"/>
<dbReference type="OrthoDB" id="798837at2"/>
<sequence length="78" mass="8983">MPEVVVKYKKTKTLKILKQLAEYLDFEVSDPKNKAFKIKGITITPGEGVINNSEMEAIFSDRNLDAAELRRKAWQRTK</sequence>
<evidence type="ECO:0000313" key="2">
    <source>
        <dbReference type="Proteomes" id="UP000270046"/>
    </source>
</evidence>
<reference evidence="1 2" key="1">
    <citation type="submission" date="2018-10" db="EMBL/GenBank/DDBJ databases">
        <title>Genome sequencing of Mucilaginibacter sp. HYN0043.</title>
        <authorList>
            <person name="Kim M."/>
            <person name="Yi H."/>
        </authorList>
    </citation>
    <scope>NUCLEOTIDE SEQUENCE [LARGE SCALE GENOMIC DNA]</scope>
    <source>
        <strain evidence="1 2">HYN0043</strain>
    </source>
</reference>
<dbReference type="RefSeq" id="WP_119410797.1">
    <property type="nucleotide sequence ID" value="NZ_CP032869.1"/>
</dbReference>
<dbReference type="EMBL" id="CP032869">
    <property type="protein sequence ID" value="AYL97223.1"/>
    <property type="molecule type" value="Genomic_DNA"/>
</dbReference>
<protein>
    <submittedName>
        <fullName evidence="1">Uncharacterized protein</fullName>
    </submittedName>
</protein>